<accession>A0A9X4MZI2</accession>
<keyword evidence="3" id="KW-1185">Reference proteome</keyword>
<protein>
    <submittedName>
        <fullName evidence="2">Uncharacterized protein</fullName>
    </submittedName>
</protein>
<organism evidence="2 3">
    <name type="scientific">Profundicola chukchiensis</name>
    <dbReference type="NCBI Taxonomy" id="2961959"/>
    <lineage>
        <taxon>Bacteria</taxon>
        <taxon>Pseudomonadati</taxon>
        <taxon>Bacteroidota</taxon>
        <taxon>Flavobacteriia</taxon>
        <taxon>Flavobacteriales</taxon>
        <taxon>Weeksellaceae</taxon>
        <taxon>Profundicola</taxon>
    </lineage>
</organism>
<reference evidence="2" key="1">
    <citation type="submission" date="2022-07" db="EMBL/GenBank/DDBJ databases">
        <title>Description and genome-wide analysis of Profundicola chukchiensis gen. nov., sp. nov., marine bacteria isolated from bottom sediments of the Chukchi Sea.</title>
        <authorList>
            <person name="Romanenko L."/>
            <person name="Otstavnykh N."/>
            <person name="Kurilenko V."/>
            <person name="Eremeev V."/>
            <person name="Velansky P."/>
            <person name="Mikhailov V."/>
            <person name="Isaeva M."/>
        </authorList>
    </citation>
    <scope>NUCLEOTIDE SEQUENCE</scope>
    <source>
        <strain evidence="2">KMM 9713</strain>
    </source>
</reference>
<evidence type="ECO:0000313" key="2">
    <source>
        <dbReference type="EMBL" id="MDG4946507.1"/>
    </source>
</evidence>
<keyword evidence="1" id="KW-0732">Signal</keyword>
<proteinExistence type="predicted"/>
<evidence type="ECO:0000256" key="1">
    <source>
        <dbReference type="SAM" id="SignalP"/>
    </source>
</evidence>
<evidence type="ECO:0000313" key="3">
    <source>
        <dbReference type="Proteomes" id="UP001152599"/>
    </source>
</evidence>
<gene>
    <name evidence="2" type="ORF">NMK71_08785</name>
</gene>
<sequence>MKKSLLILGLVASSWLSAGSPTNEKEAKTVFPTKIERSAFKIDILKAKILTIQLQDKNQKSLERSIKLLNELKPIIAKLERDLIQN</sequence>
<feature type="signal peptide" evidence="1">
    <location>
        <begin position="1"/>
        <end position="18"/>
    </location>
</feature>
<feature type="chain" id="PRO_5040742689" evidence="1">
    <location>
        <begin position="19"/>
        <end position="86"/>
    </location>
</feature>
<dbReference type="RefSeq" id="WP_304420899.1">
    <property type="nucleotide sequence ID" value="NZ_JANCMU010000005.1"/>
</dbReference>
<comment type="caution">
    <text evidence="2">The sequence shown here is derived from an EMBL/GenBank/DDBJ whole genome shotgun (WGS) entry which is preliminary data.</text>
</comment>
<dbReference type="EMBL" id="JANCMU010000005">
    <property type="protein sequence ID" value="MDG4946507.1"/>
    <property type="molecule type" value="Genomic_DNA"/>
</dbReference>
<dbReference type="AlphaFoldDB" id="A0A9X4MZI2"/>
<dbReference type="Proteomes" id="UP001152599">
    <property type="component" value="Unassembled WGS sequence"/>
</dbReference>
<name>A0A9X4MZI2_9FLAO</name>